<feature type="domain" description="Cytochrome c" evidence="5">
    <location>
        <begin position="45"/>
        <end position="136"/>
    </location>
</feature>
<dbReference type="InterPro" id="IPR011042">
    <property type="entry name" value="6-blade_b-propeller_TolB-like"/>
</dbReference>
<keyword evidence="1 4" id="KW-0349">Heme</keyword>
<evidence type="ECO:0000259" key="5">
    <source>
        <dbReference type="PROSITE" id="PS51007"/>
    </source>
</evidence>
<accession>A0A4R5DSU9</accession>
<proteinExistence type="predicted"/>
<dbReference type="InterPro" id="IPR011041">
    <property type="entry name" value="Quinoprot_gluc/sorb_DH_b-prop"/>
</dbReference>
<dbReference type="Gene3D" id="1.10.760.10">
    <property type="entry name" value="Cytochrome c-like domain"/>
    <property type="match status" value="1"/>
</dbReference>
<dbReference type="OrthoDB" id="9770043at2"/>
<evidence type="ECO:0000256" key="2">
    <source>
        <dbReference type="ARBA" id="ARBA00022723"/>
    </source>
</evidence>
<dbReference type="SUPFAM" id="SSF46626">
    <property type="entry name" value="Cytochrome c"/>
    <property type="match status" value="1"/>
</dbReference>
<dbReference type="PROSITE" id="PS51007">
    <property type="entry name" value="CYTC"/>
    <property type="match status" value="1"/>
</dbReference>
<evidence type="ECO:0000313" key="6">
    <source>
        <dbReference type="EMBL" id="TDE15434.1"/>
    </source>
</evidence>
<dbReference type="InterPro" id="IPR036909">
    <property type="entry name" value="Cyt_c-like_dom_sf"/>
</dbReference>
<keyword evidence="3 4" id="KW-0408">Iron</keyword>
<evidence type="ECO:0000313" key="7">
    <source>
        <dbReference type="Proteomes" id="UP000294850"/>
    </source>
</evidence>
<organism evidence="6 7">
    <name type="scientific">Dyadobacter psychrotolerans</name>
    <dbReference type="NCBI Taxonomy" id="2541721"/>
    <lineage>
        <taxon>Bacteria</taxon>
        <taxon>Pseudomonadati</taxon>
        <taxon>Bacteroidota</taxon>
        <taxon>Cytophagia</taxon>
        <taxon>Cytophagales</taxon>
        <taxon>Spirosomataceae</taxon>
        <taxon>Dyadobacter</taxon>
    </lineage>
</organism>
<dbReference type="EMBL" id="SMFL01000004">
    <property type="protein sequence ID" value="TDE15434.1"/>
    <property type="molecule type" value="Genomic_DNA"/>
</dbReference>
<dbReference type="GO" id="GO:0009055">
    <property type="term" value="F:electron transfer activity"/>
    <property type="evidence" value="ECO:0007669"/>
    <property type="project" value="InterPro"/>
</dbReference>
<dbReference type="Pfam" id="PF00034">
    <property type="entry name" value="Cytochrom_C"/>
    <property type="match status" value="1"/>
</dbReference>
<dbReference type="Pfam" id="PF07995">
    <property type="entry name" value="GSDH"/>
    <property type="match status" value="1"/>
</dbReference>
<evidence type="ECO:0000256" key="3">
    <source>
        <dbReference type="ARBA" id="ARBA00023004"/>
    </source>
</evidence>
<dbReference type="RefSeq" id="WP_131958697.1">
    <property type="nucleotide sequence ID" value="NZ_SMFL01000004.1"/>
</dbReference>
<dbReference type="GO" id="GO:0020037">
    <property type="term" value="F:heme binding"/>
    <property type="evidence" value="ECO:0007669"/>
    <property type="project" value="InterPro"/>
</dbReference>
<keyword evidence="7" id="KW-1185">Reference proteome</keyword>
<keyword evidence="2 4" id="KW-0479">Metal-binding</keyword>
<dbReference type="Proteomes" id="UP000294850">
    <property type="component" value="Unassembled WGS sequence"/>
</dbReference>
<reference evidence="6 7" key="1">
    <citation type="submission" date="2019-03" db="EMBL/GenBank/DDBJ databases">
        <title>Dyadobacter AR-3-6 sp. nov., isolated from arctic soil.</title>
        <authorList>
            <person name="Chaudhary D.K."/>
        </authorList>
    </citation>
    <scope>NUCLEOTIDE SEQUENCE [LARGE SCALE GENOMIC DNA]</scope>
    <source>
        <strain evidence="6 7">AR-3-6</strain>
    </source>
</reference>
<dbReference type="PROSITE" id="PS51257">
    <property type="entry name" value="PROKAR_LIPOPROTEIN"/>
    <property type="match status" value="1"/>
</dbReference>
<evidence type="ECO:0000256" key="4">
    <source>
        <dbReference type="PROSITE-ProRule" id="PRU00433"/>
    </source>
</evidence>
<dbReference type="InterPro" id="IPR012938">
    <property type="entry name" value="Glc/Sorbosone_DH"/>
</dbReference>
<dbReference type="PANTHER" id="PTHR19328">
    <property type="entry name" value="HEDGEHOG-INTERACTING PROTEIN"/>
    <property type="match status" value="1"/>
</dbReference>
<dbReference type="GO" id="GO:0046872">
    <property type="term" value="F:metal ion binding"/>
    <property type="evidence" value="ECO:0007669"/>
    <property type="project" value="UniProtKB-KW"/>
</dbReference>
<dbReference type="SUPFAM" id="SSF50952">
    <property type="entry name" value="Soluble quinoprotein glucose dehydrogenase"/>
    <property type="match status" value="1"/>
</dbReference>
<sequence length="587" mass="65849">MLRTITYFLQLLFLLSFLTGCLSGKKTRLLVPDKQTLSQKNKLQQTLLQGKELFTTNCVSCHNMQDDGIGPRLGGVTTLLAEQHLIDFIKNPAKIIEGGDKRAASLNRKYKMVMPSFDFLADSEIKSILSYLDSETREKAIQPLVVKEEITANTIERLTSPVSKSGLRIEVEDFVSVPASSEKMPKTRIANMRPHPSGDGSVFVSDQRGIIYRISNKEVNMFFDIRSLIENYINEPGLGTGLGSFAFHPDYLQNGLIYITHTEAFKGKRADYFYADSIKVAMQWVVSEWKIKDVKSTVFEGTRRELLRINVPNNVHGTQDIEFIPGLKKGDKDYGLLYIGTGDGGSTISKHPELCHNLHSLLGTIIRIDPLGNNSKNGNYGIPVDNPFVTSADPDVRKEIYAYGFRNPHRLSWDSKYGNRLFSSDVGEVNFEEVNAVVKGGDYGWNNMEGNYGISPKDLKNVFPVSKSAQANAMVPFARYDHIDGNAISGGYVYEGNLEALNDKYLFGDIVKGRLFYININKALSDSTIHELMIVQNGQETSLEKMSGSKRVDLRIEYNPFTHDLFIMTKSDGKIRRVTKAFVEKLP</sequence>
<name>A0A4R5DSU9_9BACT</name>
<evidence type="ECO:0000256" key="1">
    <source>
        <dbReference type="ARBA" id="ARBA00022617"/>
    </source>
</evidence>
<dbReference type="InterPro" id="IPR009056">
    <property type="entry name" value="Cyt_c-like_dom"/>
</dbReference>
<gene>
    <name evidence="6" type="ORF">E0F88_13050</name>
</gene>
<dbReference type="PANTHER" id="PTHR19328:SF13">
    <property type="entry name" value="HIPL1 PROTEIN"/>
    <property type="match status" value="1"/>
</dbReference>
<protein>
    <submittedName>
        <fullName evidence="6">C-type cytochrome</fullName>
    </submittedName>
</protein>
<comment type="caution">
    <text evidence="6">The sequence shown here is derived from an EMBL/GenBank/DDBJ whole genome shotgun (WGS) entry which is preliminary data.</text>
</comment>
<dbReference type="Gene3D" id="2.120.10.30">
    <property type="entry name" value="TolB, C-terminal domain"/>
    <property type="match status" value="1"/>
</dbReference>
<dbReference type="AlphaFoldDB" id="A0A4R5DSU9"/>